<organism evidence="5 6">
    <name type="scientific">Rurimicrobium arvi</name>
    <dbReference type="NCBI Taxonomy" id="2049916"/>
    <lineage>
        <taxon>Bacteria</taxon>
        <taxon>Pseudomonadati</taxon>
        <taxon>Bacteroidota</taxon>
        <taxon>Chitinophagia</taxon>
        <taxon>Chitinophagales</taxon>
        <taxon>Chitinophagaceae</taxon>
        <taxon>Rurimicrobium</taxon>
    </lineage>
</organism>
<reference evidence="6" key="1">
    <citation type="journal article" date="2019" name="Int. J. Syst. Evol. Microbiol.">
        <title>The Global Catalogue of Microorganisms (GCM) 10K type strain sequencing project: providing services to taxonomists for standard genome sequencing and annotation.</title>
        <authorList>
            <consortium name="The Broad Institute Genomics Platform"/>
            <consortium name="The Broad Institute Genome Sequencing Center for Infectious Disease"/>
            <person name="Wu L."/>
            <person name="Ma J."/>
        </authorList>
    </citation>
    <scope>NUCLEOTIDE SEQUENCE [LARGE SCALE GENOMIC DNA]</scope>
    <source>
        <strain evidence="6">JCM 31921</strain>
    </source>
</reference>
<accession>A0ABP8MKZ4</accession>
<evidence type="ECO:0000256" key="3">
    <source>
        <dbReference type="SAM" id="Phobius"/>
    </source>
</evidence>
<keyword evidence="3" id="KW-1133">Transmembrane helix</keyword>
<keyword evidence="3" id="KW-0472">Membrane</keyword>
<dbReference type="PANTHER" id="PTHR31302">
    <property type="entry name" value="TRANSMEMBRANE PROTEIN WITH METALLOPHOSPHOESTERASE DOMAIN-RELATED"/>
    <property type="match status" value="1"/>
</dbReference>
<dbReference type="Pfam" id="PF00149">
    <property type="entry name" value="Metallophos"/>
    <property type="match status" value="1"/>
</dbReference>
<dbReference type="CDD" id="cd07385">
    <property type="entry name" value="MPP_YkuE_C"/>
    <property type="match status" value="1"/>
</dbReference>
<dbReference type="Proteomes" id="UP001501410">
    <property type="component" value="Unassembled WGS sequence"/>
</dbReference>
<name>A0ABP8MKZ4_9BACT</name>
<evidence type="ECO:0000256" key="2">
    <source>
        <dbReference type="ARBA" id="ARBA00022801"/>
    </source>
</evidence>
<feature type="transmembrane region" description="Helical" evidence="3">
    <location>
        <begin position="6"/>
        <end position="28"/>
    </location>
</feature>
<keyword evidence="6" id="KW-1185">Reference proteome</keyword>
<feature type="domain" description="Calcineurin-like phosphoesterase" evidence="4">
    <location>
        <begin position="171"/>
        <end position="355"/>
    </location>
</feature>
<comment type="caution">
    <text evidence="5">The sequence shown here is derived from an EMBL/GenBank/DDBJ whole genome shotgun (WGS) entry which is preliminary data.</text>
</comment>
<sequence length="417" mass="46687">MNTLRVILVLALIGFAEYYSFVVIKSALRTAPAVLRNSLLALYLVIDILCWSGFFLLRSGVLQLPNMVKAVYIALAIGLLISKAIILIIMLGDDVRRLILLIIARFKAPASAAGSAASEGISRSVFLSRMALALGGAMIVGFLHGISNRYRYQVKKVRLRFPNLPQSFSGLRIVQISDIHSGSFDNPEAVSKGVDQILALKPDIIFFTGDLVNDRATEVGVYQQIFARLKAPMGVYSILGNHDYGDYVQWPSLEEKKANLDALKQIHARMGWKLMMNEHVVFERGADKIALIGIENWGAKAHFPKYGSMKDAYAGLPEQHIPFQILLSHDPSHWSAQVRPEYPEVDLTLSGHTHGMQFGIELPWMKWSPVQYIYKQWAGLYQEGKQYIYVNRGFGFLGYQGRFGILPEITLLELNKA</sequence>
<dbReference type="SUPFAM" id="SSF56300">
    <property type="entry name" value="Metallo-dependent phosphatases"/>
    <property type="match status" value="1"/>
</dbReference>
<evidence type="ECO:0000313" key="6">
    <source>
        <dbReference type="Proteomes" id="UP001501410"/>
    </source>
</evidence>
<proteinExistence type="predicted"/>
<evidence type="ECO:0000313" key="5">
    <source>
        <dbReference type="EMBL" id="GAA4451136.1"/>
    </source>
</evidence>
<dbReference type="InterPro" id="IPR051158">
    <property type="entry name" value="Metallophosphoesterase_sf"/>
</dbReference>
<evidence type="ECO:0000259" key="4">
    <source>
        <dbReference type="Pfam" id="PF00149"/>
    </source>
</evidence>
<dbReference type="InterPro" id="IPR029052">
    <property type="entry name" value="Metallo-depent_PP-like"/>
</dbReference>
<dbReference type="InterPro" id="IPR004843">
    <property type="entry name" value="Calcineurin-like_PHP"/>
</dbReference>
<feature type="transmembrane region" description="Helical" evidence="3">
    <location>
        <begin position="130"/>
        <end position="150"/>
    </location>
</feature>
<gene>
    <name evidence="5" type="ORF">GCM10023092_08280</name>
</gene>
<dbReference type="RefSeq" id="WP_344822977.1">
    <property type="nucleotide sequence ID" value="NZ_BAABEZ010000004.1"/>
</dbReference>
<dbReference type="EMBL" id="BAABEZ010000004">
    <property type="protein sequence ID" value="GAA4451136.1"/>
    <property type="molecule type" value="Genomic_DNA"/>
</dbReference>
<dbReference type="PANTHER" id="PTHR31302:SF31">
    <property type="entry name" value="PHOSPHODIESTERASE YAEI"/>
    <property type="match status" value="1"/>
</dbReference>
<dbReference type="Gene3D" id="3.60.21.10">
    <property type="match status" value="1"/>
</dbReference>
<protein>
    <submittedName>
        <fullName evidence="5">Metallophosphoesterase</fullName>
    </submittedName>
</protein>
<feature type="transmembrane region" description="Helical" evidence="3">
    <location>
        <begin position="40"/>
        <end position="58"/>
    </location>
</feature>
<evidence type="ECO:0000256" key="1">
    <source>
        <dbReference type="ARBA" id="ARBA00022723"/>
    </source>
</evidence>
<keyword evidence="1" id="KW-0479">Metal-binding</keyword>
<feature type="transmembrane region" description="Helical" evidence="3">
    <location>
        <begin position="70"/>
        <end position="91"/>
    </location>
</feature>
<keyword evidence="3" id="KW-0812">Transmembrane</keyword>
<keyword evidence="2" id="KW-0378">Hydrolase</keyword>